<dbReference type="EMBL" id="BGZK01000757">
    <property type="protein sequence ID" value="GBP59278.1"/>
    <property type="molecule type" value="Genomic_DNA"/>
</dbReference>
<proteinExistence type="predicted"/>
<evidence type="ECO:0000313" key="2">
    <source>
        <dbReference type="EMBL" id="GBP59278.1"/>
    </source>
</evidence>
<organism evidence="2 3">
    <name type="scientific">Eumeta variegata</name>
    <name type="common">Bagworm moth</name>
    <name type="synonym">Eumeta japonica</name>
    <dbReference type="NCBI Taxonomy" id="151549"/>
    <lineage>
        <taxon>Eukaryota</taxon>
        <taxon>Metazoa</taxon>
        <taxon>Ecdysozoa</taxon>
        <taxon>Arthropoda</taxon>
        <taxon>Hexapoda</taxon>
        <taxon>Insecta</taxon>
        <taxon>Pterygota</taxon>
        <taxon>Neoptera</taxon>
        <taxon>Endopterygota</taxon>
        <taxon>Lepidoptera</taxon>
        <taxon>Glossata</taxon>
        <taxon>Ditrysia</taxon>
        <taxon>Tineoidea</taxon>
        <taxon>Psychidae</taxon>
        <taxon>Oiketicinae</taxon>
        <taxon>Eumeta</taxon>
    </lineage>
</organism>
<feature type="region of interest" description="Disordered" evidence="1">
    <location>
        <begin position="64"/>
        <end position="87"/>
    </location>
</feature>
<dbReference type="AlphaFoldDB" id="A0A4C1X669"/>
<name>A0A4C1X669_EUMVA</name>
<accession>A0A4C1X669</accession>
<dbReference type="Proteomes" id="UP000299102">
    <property type="component" value="Unassembled WGS sequence"/>
</dbReference>
<sequence length="87" mass="9591">MVAQCFIALHSNQKILGLILDLECGRIGNEILSQVKPHVSSLRTRYNVGIERFLRIDDSASADRSSCVDLNDEPAVGRKPDTTLPVL</sequence>
<keyword evidence="3" id="KW-1185">Reference proteome</keyword>
<comment type="caution">
    <text evidence="2">The sequence shown here is derived from an EMBL/GenBank/DDBJ whole genome shotgun (WGS) entry which is preliminary data.</text>
</comment>
<reference evidence="2 3" key="1">
    <citation type="journal article" date="2019" name="Commun. Biol.">
        <title>The bagworm genome reveals a unique fibroin gene that provides high tensile strength.</title>
        <authorList>
            <person name="Kono N."/>
            <person name="Nakamura H."/>
            <person name="Ohtoshi R."/>
            <person name="Tomita M."/>
            <person name="Numata K."/>
            <person name="Arakawa K."/>
        </authorList>
    </citation>
    <scope>NUCLEOTIDE SEQUENCE [LARGE SCALE GENOMIC DNA]</scope>
</reference>
<evidence type="ECO:0000256" key="1">
    <source>
        <dbReference type="SAM" id="MobiDB-lite"/>
    </source>
</evidence>
<gene>
    <name evidence="2" type="ORF">EVAR_103234_1</name>
</gene>
<evidence type="ECO:0000313" key="3">
    <source>
        <dbReference type="Proteomes" id="UP000299102"/>
    </source>
</evidence>
<protein>
    <submittedName>
        <fullName evidence="2">Uncharacterized protein</fullName>
    </submittedName>
</protein>